<protein>
    <recommendedName>
        <fullName evidence="2">Glycosyltransferase subfamily 4-like N-terminal domain-containing protein</fullName>
    </recommendedName>
</protein>
<comment type="caution">
    <text evidence="1">The sequence shown here is derived from an EMBL/GenBank/DDBJ whole genome shotgun (WGS) entry which is preliminary data.</text>
</comment>
<evidence type="ECO:0000313" key="1">
    <source>
        <dbReference type="EMBL" id="KKM62509.1"/>
    </source>
</evidence>
<evidence type="ECO:0008006" key="2">
    <source>
        <dbReference type="Google" id="ProtNLM"/>
    </source>
</evidence>
<reference evidence="1" key="1">
    <citation type="journal article" date="2015" name="Nature">
        <title>Complex archaea that bridge the gap between prokaryotes and eukaryotes.</title>
        <authorList>
            <person name="Spang A."/>
            <person name="Saw J.H."/>
            <person name="Jorgensen S.L."/>
            <person name="Zaremba-Niedzwiedzka K."/>
            <person name="Martijn J."/>
            <person name="Lind A.E."/>
            <person name="van Eijk R."/>
            <person name="Schleper C."/>
            <person name="Guy L."/>
            <person name="Ettema T.J."/>
        </authorList>
    </citation>
    <scope>NUCLEOTIDE SEQUENCE</scope>
</reference>
<accession>A0A0F9IYM3</accession>
<dbReference type="EMBL" id="LAZR01011280">
    <property type="protein sequence ID" value="KKM62509.1"/>
    <property type="molecule type" value="Genomic_DNA"/>
</dbReference>
<proteinExistence type="predicted"/>
<sequence length="112" mass="13178">MLKVNFLSDFLKFRKFIGVNGALIAVETQAKVMQKYVKVLFNNYGKEYDLVHSHGCFPYTFRILKKGIKLKKPIVISAHQTHYDTDSSFIFSKQISLFFKIYIIRYYKHGDV</sequence>
<name>A0A0F9IYM3_9ZZZZ</name>
<dbReference type="AlphaFoldDB" id="A0A0F9IYM3"/>
<organism evidence="1">
    <name type="scientific">marine sediment metagenome</name>
    <dbReference type="NCBI Taxonomy" id="412755"/>
    <lineage>
        <taxon>unclassified sequences</taxon>
        <taxon>metagenomes</taxon>
        <taxon>ecological metagenomes</taxon>
    </lineage>
</organism>
<gene>
    <name evidence="1" type="ORF">LCGC14_1520980</name>
</gene>